<organism evidence="2 3">
    <name type="scientific">Escherichia coli</name>
    <dbReference type="NCBI Taxonomy" id="562"/>
    <lineage>
        <taxon>Bacteria</taxon>
        <taxon>Pseudomonadati</taxon>
        <taxon>Pseudomonadota</taxon>
        <taxon>Gammaproteobacteria</taxon>
        <taxon>Enterobacterales</taxon>
        <taxon>Enterobacteriaceae</taxon>
        <taxon>Escherichia</taxon>
    </lineage>
</organism>
<dbReference type="EMBL" id="QKWZ01001411">
    <property type="protein sequence ID" value="PZT58271.1"/>
    <property type="molecule type" value="Genomic_DNA"/>
</dbReference>
<evidence type="ECO:0000313" key="2">
    <source>
        <dbReference type="EMBL" id="PZT58271.1"/>
    </source>
</evidence>
<name>A0A2W6NQQ7_ECOLX</name>
<proteinExistence type="predicted"/>
<dbReference type="Pfam" id="PF01966">
    <property type="entry name" value="HD"/>
    <property type="match status" value="1"/>
</dbReference>
<dbReference type="Proteomes" id="UP000249482">
    <property type="component" value="Unassembled WGS sequence"/>
</dbReference>
<dbReference type="PANTHER" id="PTHR33594:SF1">
    <property type="entry name" value="HD_PDEASE DOMAIN-CONTAINING PROTEIN"/>
    <property type="match status" value="1"/>
</dbReference>
<dbReference type="PROSITE" id="PS51831">
    <property type="entry name" value="HD"/>
    <property type="match status" value="1"/>
</dbReference>
<dbReference type="InterPro" id="IPR006674">
    <property type="entry name" value="HD_domain"/>
</dbReference>
<gene>
    <name evidence="2" type="ORF">DNQ45_31120</name>
</gene>
<feature type="non-terminal residue" evidence="2">
    <location>
        <position position="102"/>
    </location>
</feature>
<evidence type="ECO:0000313" key="3">
    <source>
        <dbReference type="Proteomes" id="UP000249482"/>
    </source>
</evidence>
<dbReference type="PANTHER" id="PTHR33594">
    <property type="entry name" value="SUPERFAMILY HYDROLASE, PUTATIVE (AFU_ORTHOLOGUE AFUA_1G03035)-RELATED"/>
    <property type="match status" value="1"/>
</dbReference>
<feature type="domain" description="HD" evidence="1">
    <location>
        <begin position="1"/>
        <end position="98"/>
    </location>
</feature>
<dbReference type="AlphaFoldDB" id="A0A2W6NQQ7"/>
<sequence length="102" mass="11185">ATAQKLGADDDVDMLVILTACYFHDIVSLAKNHPQRQRSSILAAEETRRLLREEFVQFPAEKIEAVCHAIAAHSFSAQIAPLTTEAKIVQDADRLEALGNIG</sequence>
<dbReference type="CDD" id="cd00077">
    <property type="entry name" value="HDc"/>
    <property type="match status" value="1"/>
</dbReference>
<dbReference type="Gene3D" id="1.10.3210.50">
    <property type="match status" value="1"/>
</dbReference>
<feature type="non-terminal residue" evidence="2">
    <location>
        <position position="1"/>
    </location>
</feature>
<protein>
    <recommendedName>
        <fullName evidence="1">HD domain-containing protein</fullName>
    </recommendedName>
</protein>
<accession>A0A2W6NQQ7</accession>
<dbReference type="InterPro" id="IPR003607">
    <property type="entry name" value="HD/PDEase_dom"/>
</dbReference>
<dbReference type="SUPFAM" id="SSF109604">
    <property type="entry name" value="HD-domain/PDEase-like"/>
    <property type="match status" value="1"/>
</dbReference>
<evidence type="ECO:0000259" key="1">
    <source>
        <dbReference type="PROSITE" id="PS51831"/>
    </source>
</evidence>
<comment type="caution">
    <text evidence="2">The sequence shown here is derived from an EMBL/GenBank/DDBJ whole genome shotgun (WGS) entry which is preliminary data.</text>
</comment>
<reference evidence="2 3" key="1">
    <citation type="submission" date="2018-06" db="EMBL/GenBank/DDBJ databases">
        <title>Draft genome sequence of mcr-1-harboring Escherichia coli isolated from wound infection of a hospitalized patient, in Bolivia.</title>
        <authorList>
            <person name="Munoz M.E."/>
            <person name="Moura Q."/>
            <person name="Ventura P.R.M."/>
            <person name="Bustos L.R."/>
            <person name="Ovando B.G."/>
            <person name="Terrazas D.I.V."/>
            <person name="Yarhui N.B."/>
            <person name="Cerdeira L."/>
            <person name="Lincopan N."/>
        </authorList>
    </citation>
    <scope>NUCLEOTIDE SEQUENCE [LARGE SCALE GENOMIC DNA]</scope>
    <source>
        <strain evidence="2 3">EcMLT</strain>
    </source>
</reference>